<dbReference type="AlphaFoldDB" id="A0ABD0KGQ4"/>
<sequence>MLQYRTTVGPTRRGVLRSLHVVLFDLGASPNAFLPAADKQRRQVNTVSKLSVLEEVCWGSARGSPAPGDTRNAPLVVGSHDTGVGAGHVMVGDDHIVPNTRRSVHKYWPTRCLWRRR</sequence>
<keyword evidence="2" id="KW-1185">Reference proteome</keyword>
<organism evidence="1 2">
    <name type="scientific">Batillaria attramentaria</name>
    <dbReference type="NCBI Taxonomy" id="370345"/>
    <lineage>
        <taxon>Eukaryota</taxon>
        <taxon>Metazoa</taxon>
        <taxon>Spiralia</taxon>
        <taxon>Lophotrochozoa</taxon>
        <taxon>Mollusca</taxon>
        <taxon>Gastropoda</taxon>
        <taxon>Caenogastropoda</taxon>
        <taxon>Sorbeoconcha</taxon>
        <taxon>Cerithioidea</taxon>
        <taxon>Batillariidae</taxon>
        <taxon>Batillaria</taxon>
    </lineage>
</organism>
<evidence type="ECO:0000313" key="1">
    <source>
        <dbReference type="EMBL" id="KAK7486212.1"/>
    </source>
</evidence>
<dbReference type="Proteomes" id="UP001519460">
    <property type="component" value="Unassembled WGS sequence"/>
</dbReference>
<name>A0ABD0KGQ4_9CAEN</name>
<gene>
    <name evidence="1" type="ORF">BaRGS_00022535</name>
</gene>
<accession>A0ABD0KGQ4</accession>
<comment type="caution">
    <text evidence="1">The sequence shown here is derived from an EMBL/GenBank/DDBJ whole genome shotgun (WGS) entry which is preliminary data.</text>
</comment>
<protein>
    <submittedName>
        <fullName evidence="1">Uncharacterized protein</fullName>
    </submittedName>
</protein>
<dbReference type="EMBL" id="JACVVK020000182">
    <property type="protein sequence ID" value="KAK7486212.1"/>
    <property type="molecule type" value="Genomic_DNA"/>
</dbReference>
<reference evidence="1 2" key="1">
    <citation type="journal article" date="2023" name="Sci. Data">
        <title>Genome assembly of the Korean intertidal mud-creeper Batillaria attramentaria.</title>
        <authorList>
            <person name="Patra A.K."/>
            <person name="Ho P.T."/>
            <person name="Jun S."/>
            <person name="Lee S.J."/>
            <person name="Kim Y."/>
            <person name="Won Y.J."/>
        </authorList>
    </citation>
    <scope>NUCLEOTIDE SEQUENCE [LARGE SCALE GENOMIC DNA]</scope>
    <source>
        <strain evidence="1">Wonlab-2016</strain>
    </source>
</reference>
<evidence type="ECO:0000313" key="2">
    <source>
        <dbReference type="Proteomes" id="UP001519460"/>
    </source>
</evidence>
<proteinExistence type="predicted"/>